<dbReference type="PROSITE" id="PS51257">
    <property type="entry name" value="PROKAR_LIPOPROTEIN"/>
    <property type="match status" value="1"/>
</dbReference>
<evidence type="ECO:0000313" key="2">
    <source>
        <dbReference type="EMBL" id="MCV9884353.1"/>
    </source>
</evidence>
<organism evidence="2 3">
    <name type="scientific">Metabacillus halosaccharovorans</name>
    <dbReference type="NCBI Taxonomy" id="930124"/>
    <lineage>
        <taxon>Bacteria</taxon>
        <taxon>Bacillati</taxon>
        <taxon>Bacillota</taxon>
        <taxon>Bacilli</taxon>
        <taxon>Bacillales</taxon>
        <taxon>Bacillaceae</taxon>
        <taxon>Metabacillus</taxon>
    </lineage>
</organism>
<protein>
    <recommendedName>
        <fullName evidence="4">Lipoprotein</fullName>
    </recommendedName>
</protein>
<evidence type="ECO:0000256" key="1">
    <source>
        <dbReference type="SAM" id="SignalP"/>
    </source>
</evidence>
<dbReference type="EMBL" id="JAOYEY010000017">
    <property type="protein sequence ID" value="MCV9884353.1"/>
    <property type="molecule type" value="Genomic_DNA"/>
</dbReference>
<comment type="caution">
    <text evidence="2">The sequence shown here is derived from an EMBL/GenBank/DDBJ whole genome shotgun (WGS) entry which is preliminary data.</text>
</comment>
<keyword evidence="1" id="KW-0732">Signal</keyword>
<evidence type="ECO:0000313" key="3">
    <source>
        <dbReference type="Proteomes" id="UP001526147"/>
    </source>
</evidence>
<accession>A0ABT3DBB9</accession>
<dbReference type="RefSeq" id="WP_264141322.1">
    <property type="nucleotide sequence ID" value="NZ_JAOYEY010000017.1"/>
</dbReference>
<name>A0ABT3DBB9_9BACI</name>
<evidence type="ECO:0008006" key="4">
    <source>
        <dbReference type="Google" id="ProtNLM"/>
    </source>
</evidence>
<keyword evidence="3" id="KW-1185">Reference proteome</keyword>
<feature type="chain" id="PRO_5046389080" description="Lipoprotein" evidence="1">
    <location>
        <begin position="23"/>
        <end position="149"/>
    </location>
</feature>
<feature type="signal peptide" evidence="1">
    <location>
        <begin position="1"/>
        <end position="22"/>
    </location>
</feature>
<reference evidence="2 3" key="1">
    <citation type="submission" date="2022-10" db="EMBL/GenBank/DDBJ databases">
        <title>Draft genome assembly of moderately radiation resistant bacterium Metabacillus halosaccharovorans.</title>
        <authorList>
            <person name="Pal S."/>
            <person name="Gopinathan A."/>
        </authorList>
    </citation>
    <scope>NUCLEOTIDE SEQUENCE [LARGE SCALE GENOMIC DNA]</scope>
    <source>
        <strain evidence="2 3">VITHBRA001</strain>
    </source>
</reference>
<proteinExistence type="predicted"/>
<gene>
    <name evidence="2" type="ORF">OIH86_01650</name>
</gene>
<sequence length="149" mass="16922">MKKCLYLLIVLFGLTSMGCSKAMSGDKPPKVYIDIGNEKYETKLGAYCWKGTCVDTAGPLELLKGKEPIKVIPGEKISFIMDYEPKPNELHLIQMNENNENDIIVKENSFSAPTQKGIYYYSYGVWWMDEKEENLSNGDAFYALVLEVK</sequence>
<dbReference type="Proteomes" id="UP001526147">
    <property type="component" value="Unassembled WGS sequence"/>
</dbReference>